<dbReference type="STRING" id="671065.MetMK1DRAFT_00020680"/>
<dbReference type="Proteomes" id="UP000003980">
    <property type="component" value="Unassembled WGS sequence"/>
</dbReference>
<dbReference type="OrthoDB" id="40712at2157"/>
<keyword evidence="2" id="KW-1185">Reference proteome</keyword>
<dbReference type="RefSeq" id="WP_009073252.1">
    <property type="nucleotide sequence ID" value="NZ_JH597768.1"/>
</dbReference>
<sequence>MDDIRETLIKVLKKLDPTIREDSVTIKYVQNFKDRYDVFGQFANGIGLYEFAVSFDEKGNIKRDHVNMIAPHKIREELEKKLYDKGD</sequence>
<gene>
    <name evidence="1" type="ORF">MetMK1DRAFT_00020680</name>
</gene>
<protein>
    <submittedName>
        <fullName evidence="1">Uncharacterized protein</fullName>
    </submittedName>
</protein>
<evidence type="ECO:0000313" key="2">
    <source>
        <dbReference type="Proteomes" id="UP000003980"/>
    </source>
</evidence>
<dbReference type="AlphaFoldDB" id="H2C691"/>
<accession>H2C691</accession>
<dbReference type="HOGENOM" id="CLU_2505107_0_0_2"/>
<organism evidence="1 2">
    <name type="scientific">Metallosphaera yellowstonensis MK1</name>
    <dbReference type="NCBI Taxonomy" id="671065"/>
    <lineage>
        <taxon>Archaea</taxon>
        <taxon>Thermoproteota</taxon>
        <taxon>Thermoprotei</taxon>
        <taxon>Sulfolobales</taxon>
        <taxon>Sulfolobaceae</taxon>
        <taxon>Metallosphaera</taxon>
    </lineage>
</organism>
<evidence type="ECO:0000313" key="1">
    <source>
        <dbReference type="EMBL" id="EHP69318.1"/>
    </source>
</evidence>
<dbReference type="EMBL" id="JH597768">
    <property type="protein sequence ID" value="EHP69318.1"/>
    <property type="molecule type" value="Genomic_DNA"/>
</dbReference>
<reference evidence="1 2" key="1">
    <citation type="submission" date="2012-01" db="EMBL/GenBank/DDBJ databases">
        <title>Improved High-Quality Draft sequence of Metallosphaera yellowstonensis MK1.</title>
        <authorList>
            <consortium name="US DOE Joint Genome Institute"/>
            <person name="Lucas S."/>
            <person name="Han J."/>
            <person name="Cheng J.-F."/>
            <person name="Goodwin L."/>
            <person name="Pitluck S."/>
            <person name="Peters L."/>
            <person name="Teshima H."/>
            <person name="Detter J.C."/>
            <person name="Han C."/>
            <person name="Tapia R."/>
            <person name="Land M."/>
            <person name="Hauser L."/>
            <person name="Kyrpides N."/>
            <person name="Kozubal M."/>
            <person name="Macur R.E."/>
            <person name="Jay Z."/>
            <person name="Inskeep W."/>
            <person name="Woyke T."/>
        </authorList>
    </citation>
    <scope>NUCLEOTIDE SEQUENCE [LARGE SCALE GENOMIC DNA]</scope>
    <source>
        <strain evidence="1 2">MK1</strain>
    </source>
</reference>
<dbReference type="eggNOG" id="arCOG08308">
    <property type="taxonomic scope" value="Archaea"/>
</dbReference>
<name>H2C691_9CREN</name>
<proteinExistence type="predicted"/>